<feature type="compositionally biased region" description="Basic and acidic residues" evidence="1">
    <location>
        <begin position="17"/>
        <end position="32"/>
    </location>
</feature>
<gene>
    <name evidence="2" type="ORF">GOM49_14360</name>
</gene>
<sequence>MLGCSEQKAESTTNSYNKKDSSISQDEKKEISKDSSFDFTIYQSDAKTGEKKVVFLKNPVVFMGDGTKAAFYGKKYTLNFTVPNNHDAYPVVTDMKIFGFEPLEGKTYVNNGIPGHEFS</sequence>
<organism evidence="2 3">
    <name type="scientific">Clostridium bovifaecis</name>
    <dbReference type="NCBI Taxonomy" id="2184719"/>
    <lineage>
        <taxon>Bacteria</taxon>
        <taxon>Bacillati</taxon>
        <taxon>Bacillota</taxon>
        <taxon>Clostridia</taxon>
        <taxon>Eubacteriales</taxon>
        <taxon>Clostridiaceae</taxon>
        <taxon>Clostridium</taxon>
    </lineage>
</organism>
<accession>A0A6I6F729</accession>
<proteinExistence type="predicted"/>
<name>A0A6I6F729_9CLOT</name>
<protein>
    <submittedName>
        <fullName evidence="2">Uncharacterized protein</fullName>
    </submittedName>
</protein>
<feature type="region of interest" description="Disordered" evidence="1">
    <location>
        <begin position="1"/>
        <end position="32"/>
    </location>
</feature>
<keyword evidence="3" id="KW-1185">Reference proteome</keyword>
<dbReference type="AlphaFoldDB" id="A0A6I6F729"/>
<dbReference type="EMBL" id="CP046522">
    <property type="protein sequence ID" value="QGU96118.1"/>
    <property type="molecule type" value="Genomic_DNA"/>
</dbReference>
<dbReference type="Proteomes" id="UP000422764">
    <property type="component" value="Chromosome"/>
</dbReference>
<reference evidence="2 3" key="1">
    <citation type="submission" date="2019-12" db="EMBL/GenBank/DDBJ databases">
        <title>Genome sequenceing of Clostridium bovifaecis.</title>
        <authorList>
            <person name="Yao Y."/>
        </authorList>
    </citation>
    <scope>NUCLEOTIDE SEQUENCE [LARGE SCALE GENOMIC DNA]</scope>
    <source>
        <strain evidence="2 3">BXX</strain>
    </source>
</reference>
<evidence type="ECO:0000313" key="2">
    <source>
        <dbReference type="EMBL" id="QGU96118.1"/>
    </source>
</evidence>
<evidence type="ECO:0000256" key="1">
    <source>
        <dbReference type="SAM" id="MobiDB-lite"/>
    </source>
</evidence>
<evidence type="ECO:0000313" key="3">
    <source>
        <dbReference type="Proteomes" id="UP000422764"/>
    </source>
</evidence>